<feature type="domain" description="Trimeric autotransporter adhesin YadA-like stalk" evidence="12">
    <location>
        <begin position="201"/>
        <end position="244"/>
    </location>
</feature>
<keyword evidence="4" id="KW-0813">Transport</keyword>
<protein>
    <submittedName>
        <fullName evidence="13">Adhesin Ata autotransporter</fullName>
    </submittedName>
</protein>
<evidence type="ECO:0000256" key="8">
    <source>
        <dbReference type="ARBA" id="ARBA00022927"/>
    </source>
</evidence>
<dbReference type="Gene3D" id="1.20.5.170">
    <property type="match status" value="1"/>
</dbReference>
<dbReference type="GO" id="GO:0009986">
    <property type="term" value="C:cell surface"/>
    <property type="evidence" value="ECO:0007669"/>
    <property type="project" value="UniProtKB-SubCell"/>
</dbReference>
<comment type="caution">
    <text evidence="13">The sequence shown here is derived from an EMBL/GenBank/DDBJ whole genome shotgun (WGS) entry which is preliminary data.</text>
</comment>
<keyword evidence="10" id="KW-0998">Cell outer membrane</keyword>
<dbReference type="AlphaFoldDB" id="A0A833PDA7"/>
<dbReference type="Proteomes" id="UP000490535">
    <property type="component" value="Unassembled WGS sequence"/>
</dbReference>
<dbReference type="Pfam" id="PF05662">
    <property type="entry name" value="YadA_stalk"/>
    <property type="match status" value="2"/>
</dbReference>
<reference evidence="14" key="1">
    <citation type="journal article" date="2020" name="MBio">
        <title>Horizontal gene transfer to a defensive symbiont with a reduced genome amongst a multipartite beetle microbiome.</title>
        <authorList>
            <person name="Waterworth S.C."/>
            <person name="Florez L.V."/>
            <person name="Rees E.R."/>
            <person name="Hertweck C."/>
            <person name="Kaltenpoth M."/>
            <person name="Kwan J.C."/>
        </authorList>
    </citation>
    <scope>NUCLEOTIDE SEQUENCE [LARGE SCALE GENOMIC DNA]</scope>
</reference>
<keyword evidence="9" id="KW-0472">Membrane</keyword>
<name>A0A833PDA7_ACIBZ</name>
<evidence type="ECO:0000256" key="3">
    <source>
        <dbReference type="ARBA" id="ARBA00005848"/>
    </source>
</evidence>
<dbReference type="SUPFAM" id="SSF54523">
    <property type="entry name" value="Pili subunits"/>
    <property type="match status" value="1"/>
</dbReference>
<sequence length="368" mass="37273">MAGTKSTVTEGKNTTITKTTHADGSTDYQVATKDDVSFDSVTVGNIKADAQTNKISGLADGEVSATSNEAVNGSQLHGTVESVANVLGGNAKVNADGTVSTSNIGNTGKDNVHDAIASLQGQVAGSKTSVTAGKNTVVNSSTNADGSNNYEVALADDINLNSVTANQVTANQVKADQVIANQVMANQVNVGKVTIDGISNKVSGLANATISKDSTDAVNGSQLHQTNSNVAQYLGGGATLNQDGSIGAPTYNVAGGTYHNVGDALGALDTRVSNLEQAFYNTNKNVDDLRNDTYAGIAGAMAVGNLPQPTEAGMSMMSAGLSGYRGEAAVAVGISAITDSNKIIWKMGASADSRSNIGGAVSVGYQWK</sequence>
<evidence type="ECO:0000259" key="12">
    <source>
        <dbReference type="Pfam" id="PF05662"/>
    </source>
</evidence>
<evidence type="ECO:0000313" key="13">
    <source>
        <dbReference type="EMBL" id="KAF1023140.1"/>
    </source>
</evidence>
<organism evidence="13 14">
    <name type="scientific">Acinetobacter bereziniae</name>
    <name type="common">Acinetobacter genomosp. 10</name>
    <dbReference type="NCBI Taxonomy" id="106648"/>
    <lineage>
        <taxon>Bacteria</taxon>
        <taxon>Pseudomonadati</taxon>
        <taxon>Pseudomonadota</taxon>
        <taxon>Gammaproteobacteria</taxon>
        <taxon>Moraxellales</taxon>
        <taxon>Moraxellaceae</taxon>
        <taxon>Acinetobacter</taxon>
    </lineage>
</organism>
<dbReference type="Gene3D" id="3.30.1300.30">
    <property type="entry name" value="GSPII I/J protein-like"/>
    <property type="match status" value="1"/>
</dbReference>
<evidence type="ECO:0000256" key="6">
    <source>
        <dbReference type="ARBA" id="ARBA00022692"/>
    </source>
</evidence>
<feature type="domain" description="Trimeric autotransporter adhesin YadA-like stalk" evidence="12">
    <location>
        <begin position="54"/>
        <end position="97"/>
    </location>
</feature>
<keyword evidence="5" id="KW-1134">Transmembrane beta strand</keyword>
<keyword evidence="8" id="KW-0653">Protein transport</keyword>
<comment type="similarity">
    <text evidence="3">Belongs to the autotransporter-2 (AT-2) (TC 1.B.40) family.</text>
</comment>
<comment type="subcellular location">
    <subcellularLocation>
        <location evidence="2">Cell outer membrane</location>
    </subcellularLocation>
    <subcellularLocation>
        <location evidence="1">Cell surface</location>
    </subcellularLocation>
</comment>
<dbReference type="InterPro" id="IPR008635">
    <property type="entry name" value="Coiled_stalk_dom"/>
</dbReference>
<evidence type="ECO:0000256" key="5">
    <source>
        <dbReference type="ARBA" id="ARBA00022452"/>
    </source>
</evidence>
<proteinExistence type="inferred from homology"/>
<dbReference type="InterPro" id="IPR045584">
    <property type="entry name" value="Pilin-like"/>
</dbReference>
<dbReference type="GO" id="GO:0015031">
    <property type="term" value="P:protein transport"/>
    <property type="evidence" value="ECO:0007669"/>
    <property type="project" value="UniProtKB-KW"/>
</dbReference>
<dbReference type="Pfam" id="PF03895">
    <property type="entry name" value="YadA_anchor"/>
    <property type="match status" value="1"/>
</dbReference>
<evidence type="ECO:0000256" key="1">
    <source>
        <dbReference type="ARBA" id="ARBA00004241"/>
    </source>
</evidence>
<evidence type="ECO:0000256" key="7">
    <source>
        <dbReference type="ARBA" id="ARBA00022729"/>
    </source>
</evidence>
<gene>
    <name evidence="13" type="primary">ata_3</name>
    <name evidence="13" type="ORF">GAK29_03004</name>
</gene>
<feature type="domain" description="Trimeric autotransporter adhesin YadA-like C-terminal membrane anchor" evidence="11">
    <location>
        <begin position="307"/>
        <end position="367"/>
    </location>
</feature>
<evidence type="ECO:0000256" key="9">
    <source>
        <dbReference type="ARBA" id="ARBA00023136"/>
    </source>
</evidence>
<evidence type="ECO:0000256" key="2">
    <source>
        <dbReference type="ARBA" id="ARBA00004442"/>
    </source>
</evidence>
<keyword evidence="6" id="KW-0812">Transmembrane</keyword>
<evidence type="ECO:0000256" key="10">
    <source>
        <dbReference type="ARBA" id="ARBA00023237"/>
    </source>
</evidence>
<evidence type="ECO:0000313" key="14">
    <source>
        <dbReference type="Proteomes" id="UP000490535"/>
    </source>
</evidence>
<keyword evidence="7" id="KW-0732">Signal</keyword>
<accession>A0A833PDA7</accession>
<dbReference type="GO" id="GO:0009279">
    <property type="term" value="C:cell outer membrane"/>
    <property type="evidence" value="ECO:0007669"/>
    <property type="project" value="UniProtKB-SubCell"/>
</dbReference>
<dbReference type="InterPro" id="IPR005594">
    <property type="entry name" value="YadA_C"/>
</dbReference>
<evidence type="ECO:0000256" key="4">
    <source>
        <dbReference type="ARBA" id="ARBA00022448"/>
    </source>
</evidence>
<dbReference type="Gene3D" id="2.150.10.10">
    <property type="entry name" value="Serralysin-like metalloprotease, C-terminal"/>
    <property type="match status" value="1"/>
</dbReference>
<evidence type="ECO:0000259" key="11">
    <source>
        <dbReference type="Pfam" id="PF03895"/>
    </source>
</evidence>
<dbReference type="InterPro" id="IPR011049">
    <property type="entry name" value="Serralysin-like_metalloprot_C"/>
</dbReference>
<dbReference type="EMBL" id="WNDP01000081">
    <property type="protein sequence ID" value="KAF1023140.1"/>
    <property type="molecule type" value="Genomic_DNA"/>
</dbReference>